<name>A0AAJ8KHP0_9TREE</name>
<gene>
    <name evidence="2" type="ORF">I303_100259</name>
</gene>
<evidence type="ECO:0000313" key="2">
    <source>
        <dbReference type="EMBL" id="WWC57725.1"/>
    </source>
</evidence>
<reference evidence="2" key="2">
    <citation type="submission" date="2024-02" db="EMBL/GenBank/DDBJ databases">
        <title>Comparative genomics of Cryptococcus and Kwoniella reveals pathogenesis evolution and contrasting modes of karyotype evolution via chromosome fusion or intercentromeric recombination.</title>
        <authorList>
            <person name="Coelho M.A."/>
            <person name="David-Palma M."/>
            <person name="Shea T."/>
            <person name="Bowers K."/>
            <person name="McGinley-Smith S."/>
            <person name="Mohammad A.W."/>
            <person name="Gnirke A."/>
            <person name="Yurkov A.M."/>
            <person name="Nowrousian M."/>
            <person name="Sun S."/>
            <person name="Cuomo C.A."/>
            <person name="Heitman J."/>
        </authorList>
    </citation>
    <scope>NUCLEOTIDE SEQUENCE</scope>
    <source>
        <strain evidence="2">CBS 10117</strain>
    </source>
</reference>
<dbReference type="KEGG" id="kdj:90830048"/>
<dbReference type="Proteomes" id="UP000078595">
    <property type="component" value="Chromosome 1"/>
</dbReference>
<evidence type="ECO:0000256" key="1">
    <source>
        <dbReference type="SAM" id="MobiDB-lite"/>
    </source>
</evidence>
<dbReference type="EMBL" id="CP144530">
    <property type="protein sequence ID" value="WWC57725.1"/>
    <property type="molecule type" value="Genomic_DNA"/>
</dbReference>
<dbReference type="RefSeq" id="XP_065824150.1">
    <property type="nucleotide sequence ID" value="XM_065968078.1"/>
</dbReference>
<feature type="region of interest" description="Disordered" evidence="1">
    <location>
        <begin position="1"/>
        <end position="63"/>
    </location>
</feature>
<keyword evidence="3" id="KW-1185">Reference proteome</keyword>
<evidence type="ECO:0000313" key="3">
    <source>
        <dbReference type="Proteomes" id="UP000078595"/>
    </source>
</evidence>
<protein>
    <submittedName>
        <fullName evidence="2">Uncharacterized protein</fullName>
    </submittedName>
</protein>
<feature type="compositionally biased region" description="Polar residues" evidence="1">
    <location>
        <begin position="31"/>
        <end position="47"/>
    </location>
</feature>
<feature type="compositionally biased region" description="Low complexity" evidence="1">
    <location>
        <begin position="10"/>
        <end position="30"/>
    </location>
</feature>
<dbReference type="GeneID" id="90830048"/>
<organism evidence="2 3">
    <name type="scientific">Kwoniella dejecticola CBS 10117</name>
    <dbReference type="NCBI Taxonomy" id="1296121"/>
    <lineage>
        <taxon>Eukaryota</taxon>
        <taxon>Fungi</taxon>
        <taxon>Dikarya</taxon>
        <taxon>Basidiomycota</taxon>
        <taxon>Agaricomycotina</taxon>
        <taxon>Tremellomycetes</taxon>
        <taxon>Tremellales</taxon>
        <taxon>Cryptococcaceae</taxon>
        <taxon>Kwoniella</taxon>
    </lineage>
</organism>
<proteinExistence type="predicted"/>
<accession>A0AAJ8KHP0</accession>
<feature type="compositionally biased region" description="Acidic residues" evidence="1">
    <location>
        <begin position="51"/>
        <end position="63"/>
    </location>
</feature>
<sequence length="279" mass="29036">MCETDACCSAPQAAGQQAQADRPGADDPQASSLPSTNKAYDTRTPSGGPTVDDDDNENDPIECADEQEVIDSCGGSCCEDEAGSLIIKGNPSKSTENQENEGCPEKCCVEEQCSDNDQHRVIDGGDNGGCDAAGPVKRSDGSQEGQSGISDGFETFPPMPTFPPYKTCCANASKSKNPSSSKCRCCNSDPDIALSTQPPKHGGSSLRSISVCPCCVSTMLKQSMESQYAFPLLSSPLLSSPLLSSPLLSSPLLSSPLLSSPLLSPPLLHSIRPGTPILT</sequence>
<dbReference type="AlphaFoldDB" id="A0AAJ8KHP0"/>
<reference evidence="2" key="1">
    <citation type="submission" date="2013-07" db="EMBL/GenBank/DDBJ databases">
        <authorList>
            <consortium name="The Broad Institute Genome Sequencing Platform"/>
            <person name="Cuomo C."/>
            <person name="Litvintseva A."/>
            <person name="Chen Y."/>
            <person name="Heitman J."/>
            <person name="Sun S."/>
            <person name="Springer D."/>
            <person name="Dromer F."/>
            <person name="Young S.K."/>
            <person name="Zeng Q."/>
            <person name="Gargeya S."/>
            <person name="Fitzgerald M."/>
            <person name="Abouelleil A."/>
            <person name="Alvarado L."/>
            <person name="Berlin A.M."/>
            <person name="Chapman S.B."/>
            <person name="Dewar J."/>
            <person name="Goldberg J."/>
            <person name="Griggs A."/>
            <person name="Gujja S."/>
            <person name="Hansen M."/>
            <person name="Howarth C."/>
            <person name="Imamovic A."/>
            <person name="Larimer J."/>
            <person name="McCowan C."/>
            <person name="Murphy C."/>
            <person name="Pearson M."/>
            <person name="Priest M."/>
            <person name="Roberts A."/>
            <person name="Saif S."/>
            <person name="Shea T."/>
            <person name="Sykes S."/>
            <person name="Wortman J."/>
            <person name="Nusbaum C."/>
            <person name="Birren B."/>
        </authorList>
    </citation>
    <scope>NUCLEOTIDE SEQUENCE</scope>
    <source>
        <strain evidence="2">CBS 10117</strain>
    </source>
</reference>